<sequence length="1136" mass="126160">MINYVIPPLYWGKKPNGINQLFRMTKLTALLLVLGCMHLNARSLSQTITFKAKNQSLITVFEFIEAQTGYQVVYNERFIKTAKPVTINANRMSLADFLKAVLTPQSLTYQIEENTVLISRIPQPVSRVQAPPLLIQQREISGRVTDEQGNVLQGVTISVKGTAAATTSNENGDYRLAIPDDANTLVFSIVGFEPQEHPIGTSTTVNITLIGSISDLEEVVVVGYGTVKKETLTGSISTVKGSEILQAPVTNVSNSLSGRLPGLVAVSPSGEPGNDASILRIRGVNSLGDNNPLVVVDGVPDRSLDRIDPASIESITVLKDAAAAIYGARAANGVILITTKRGSTGKPTITANFNQGFAQPTRIPEMANAQEYATLLNEINLYAGFAPLYSEEELAKFADGSDPWRYPNTDWFDVAFRPWASQNYGNLSVSGGSEAIKYFMTVGVNSQDGYFKNSSHKYQQYSFRSNVDGKINEYISLGFDIAGRMEDRNYPTRPNNDLFGAVIMGKPTMVAYWPNGLIGPAISDGDNAAIIGTDATGYDRSKWYILNTNAKLNITIPWVEGLSVNSNLAIDKGFNFQKRFEKPWYLNIWDGQTVGDDGLPVLVNSKRGYADPRLTERMEDNQNILINAMVNYQTMLFTDHSLKILVGIESITGKGDRFNAFRRGFISTSLDQLDAAPDLEQSNGGSAFVSARQNYFGRVNYTIADKYLAEFVWRYDGSYIFPENKRYGFFPGISLGYIISQEGFWKDNIPYINHFKIRASSGKTGNDRIDEFQYLATFGIRGERFITNRNVELLSLYESQIPNTNVTWEVANQSNIGIDAGLANGKISITADYFNYRRSNILWWRNASVPQTTGLTLPRENIGKVRNRGFDFSVTYDDKAGDFSYQVGINGGYQKNEITYWDESPGAPEYQRSTGRPIPSDPLNADNDLYYQAIGVFRDQAEIDATPHWGGARPGDIIFADVNEDGKIDALDKVRNDKTNLPRLTGGLSIGLQYKGFDFSLLVQGAAGGVLYSQTTSGEVGNYLKDFYENRWTPENPDASYPRTFNWNQEYWRNQRNTFWLQKTDYIRLKNIEVGYSLPTALSAKFGVQNLRINVNGYNLFTYSPGLKDFDPELGVGTGRSYLVQKIVNAGLSVTF</sequence>
<accession>A0A1H7PIA7</accession>
<keyword evidence="4 5" id="KW-0998">Cell outer membrane</keyword>
<dbReference type="InterPro" id="IPR008969">
    <property type="entry name" value="CarboxyPept-like_regulatory"/>
</dbReference>
<dbReference type="NCBIfam" id="TIGR04057">
    <property type="entry name" value="SusC_RagA_signa"/>
    <property type="match status" value="1"/>
</dbReference>
<dbReference type="SUPFAM" id="SSF56935">
    <property type="entry name" value="Porins"/>
    <property type="match status" value="1"/>
</dbReference>
<keyword evidence="1 5" id="KW-0813">Transport</keyword>
<dbReference type="GO" id="GO:0009279">
    <property type="term" value="C:cell outer membrane"/>
    <property type="evidence" value="ECO:0007669"/>
    <property type="project" value="UniProtKB-SubCell"/>
</dbReference>
<proteinExistence type="inferred from homology"/>
<evidence type="ECO:0000313" key="9">
    <source>
        <dbReference type="Proteomes" id="UP000198916"/>
    </source>
</evidence>
<keyword evidence="9" id="KW-1185">Reference proteome</keyword>
<organism evidence="8 9">
    <name type="scientific">Parapedobacter koreensis</name>
    <dbReference type="NCBI Taxonomy" id="332977"/>
    <lineage>
        <taxon>Bacteria</taxon>
        <taxon>Pseudomonadati</taxon>
        <taxon>Bacteroidota</taxon>
        <taxon>Sphingobacteriia</taxon>
        <taxon>Sphingobacteriales</taxon>
        <taxon>Sphingobacteriaceae</taxon>
        <taxon>Parapedobacter</taxon>
    </lineage>
</organism>
<dbReference type="EMBL" id="FNZR01000004">
    <property type="protein sequence ID" value="SEL35356.1"/>
    <property type="molecule type" value="Genomic_DNA"/>
</dbReference>
<keyword evidence="2" id="KW-0732">Signal</keyword>
<dbReference type="InterPro" id="IPR023997">
    <property type="entry name" value="TonB-dep_OMP_SusC/RagA_CS"/>
</dbReference>
<dbReference type="Proteomes" id="UP000198916">
    <property type="component" value="Unassembled WGS sequence"/>
</dbReference>
<dbReference type="Gene3D" id="2.60.40.1120">
    <property type="entry name" value="Carboxypeptidase-like, regulatory domain"/>
    <property type="match status" value="1"/>
</dbReference>
<feature type="domain" description="Secretin/TonB short N-terminal" evidence="6">
    <location>
        <begin position="70"/>
        <end position="120"/>
    </location>
</feature>
<dbReference type="GO" id="GO:0044718">
    <property type="term" value="P:siderophore transmembrane transport"/>
    <property type="evidence" value="ECO:0007669"/>
    <property type="project" value="TreeGrafter"/>
</dbReference>
<reference evidence="9" key="1">
    <citation type="submission" date="2016-10" db="EMBL/GenBank/DDBJ databases">
        <authorList>
            <person name="Varghese N."/>
            <person name="Submissions S."/>
        </authorList>
    </citation>
    <scope>NUCLEOTIDE SEQUENCE [LARGE SCALE GENOMIC DNA]</scope>
    <source>
        <strain evidence="9">Jip14</strain>
    </source>
</reference>
<dbReference type="PANTHER" id="PTHR30069:SF29">
    <property type="entry name" value="HEMOGLOBIN AND HEMOGLOBIN-HAPTOGLOBIN-BINDING PROTEIN 1-RELATED"/>
    <property type="match status" value="1"/>
</dbReference>
<evidence type="ECO:0000259" key="7">
    <source>
        <dbReference type="Pfam" id="PF07715"/>
    </source>
</evidence>
<dbReference type="Pfam" id="PF07660">
    <property type="entry name" value="STN"/>
    <property type="match status" value="1"/>
</dbReference>
<evidence type="ECO:0000256" key="5">
    <source>
        <dbReference type="PROSITE-ProRule" id="PRU01360"/>
    </source>
</evidence>
<keyword evidence="5" id="KW-0812">Transmembrane</keyword>
<dbReference type="STRING" id="332977.SAMN05421740_104384"/>
<dbReference type="PROSITE" id="PS52016">
    <property type="entry name" value="TONB_DEPENDENT_REC_3"/>
    <property type="match status" value="1"/>
</dbReference>
<keyword evidence="3 5" id="KW-0472">Membrane</keyword>
<dbReference type="SUPFAM" id="SSF49464">
    <property type="entry name" value="Carboxypeptidase regulatory domain-like"/>
    <property type="match status" value="1"/>
</dbReference>
<protein>
    <submittedName>
        <fullName evidence="8">TonB-linked outer membrane protein, SusC/RagA family</fullName>
    </submittedName>
</protein>
<comment type="subcellular location">
    <subcellularLocation>
        <location evidence="5">Cell outer membrane</location>
        <topology evidence="5">Multi-pass membrane protein</topology>
    </subcellularLocation>
</comment>
<evidence type="ECO:0000256" key="2">
    <source>
        <dbReference type="ARBA" id="ARBA00022729"/>
    </source>
</evidence>
<dbReference type="InterPro" id="IPR037066">
    <property type="entry name" value="Plug_dom_sf"/>
</dbReference>
<evidence type="ECO:0000256" key="1">
    <source>
        <dbReference type="ARBA" id="ARBA00022448"/>
    </source>
</evidence>
<dbReference type="InterPro" id="IPR012910">
    <property type="entry name" value="Plug_dom"/>
</dbReference>
<feature type="domain" description="TonB-dependent receptor plug" evidence="7">
    <location>
        <begin position="229"/>
        <end position="334"/>
    </location>
</feature>
<dbReference type="InterPro" id="IPR039426">
    <property type="entry name" value="TonB-dep_rcpt-like"/>
</dbReference>
<evidence type="ECO:0000256" key="3">
    <source>
        <dbReference type="ARBA" id="ARBA00023136"/>
    </source>
</evidence>
<comment type="similarity">
    <text evidence="5">Belongs to the TonB-dependent receptor family.</text>
</comment>
<dbReference type="Pfam" id="PF07715">
    <property type="entry name" value="Plug"/>
    <property type="match status" value="1"/>
</dbReference>
<keyword evidence="5" id="KW-1134">Transmembrane beta strand</keyword>
<dbReference type="NCBIfam" id="TIGR04056">
    <property type="entry name" value="OMP_RagA_SusC"/>
    <property type="match status" value="1"/>
</dbReference>
<name>A0A1H7PIA7_9SPHI</name>
<evidence type="ECO:0000259" key="6">
    <source>
        <dbReference type="Pfam" id="PF07660"/>
    </source>
</evidence>
<dbReference type="InterPro" id="IPR011662">
    <property type="entry name" value="Secretin/TonB_short_N"/>
</dbReference>
<evidence type="ECO:0000313" key="8">
    <source>
        <dbReference type="EMBL" id="SEL35356.1"/>
    </source>
</evidence>
<gene>
    <name evidence="8" type="ORF">SAMN05421740_104384</name>
</gene>
<evidence type="ECO:0000256" key="4">
    <source>
        <dbReference type="ARBA" id="ARBA00023237"/>
    </source>
</evidence>
<dbReference type="AlphaFoldDB" id="A0A1H7PIA7"/>
<dbReference type="Pfam" id="PF13715">
    <property type="entry name" value="CarbopepD_reg_2"/>
    <property type="match status" value="1"/>
</dbReference>
<dbReference type="OrthoDB" id="9768177at2"/>
<dbReference type="GO" id="GO:0015344">
    <property type="term" value="F:siderophore uptake transmembrane transporter activity"/>
    <property type="evidence" value="ECO:0007669"/>
    <property type="project" value="TreeGrafter"/>
</dbReference>
<dbReference type="InterPro" id="IPR023996">
    <property type="entry name" value="TonB-dep_OMP_SusC/RagA"/>
</dbReference>
<dbReference type="FunFam" id="2.170.130.10:FF:000003">
    <property type="entry name" value="SusC/RagA family TonB-linked outer membrane protein"/>
    <property type="match status" value="1"/>
</dbReference>
<dbReference type="Gene3D" id="2.170.130.10">
    <property type="entry name" value="TonB-dependent receptor, plug domain"/>
    <property type="match status" value="1"/>
</dbReference>
<dbReference type="PANTHER" id="PTHR30069">
    <property type="entry name" value="TONB-DEPENDENT OUTER MEMBRANE RECEPTOR"/>
    <property type="match status" value="1"/>
</dbReference>